<proteinExistence type="predicted"/>
<dbReference type="InterPro" id="IPR026961">
    <property type="entry name" value="PGG_dom"/>
</dbReference>
<keyword evidence="6 8" id="KW-0472">Membrane</keyword>
<evidence type="ECO:0000256" key="7">
    <source>
        <dbReference type="PROSITE-ProRule" id="PRU00023"/>
    </source>
</evidence>
<dbReference type="PANTHER" id="PTHR24186:SF37">
    <property type="entry name" value="PGG DOMAIN-CONTAINING PROTEIN"/>
    <property type="match status" value="1"/>
</dbReference>
<evidence type="ECO:0000256" key="8">
    <source>
        <dbReference type="SAM" id="Phobius"/>
    </source>
</evidence>
<comment type="subcellular location">
    <subcellularLocation>
        <location evidence="1">Membrane</location>
        <topology evidence="1">Multi-pass membrane protein</topology>
    </subcellularLocation>
</comment>
<dbReference type="PROSITE" id="PS50297">
    <property type="entry name" value="ANK_REP_REGION"/>
    <property type="match status" value="2"/>
</dbReference>
<accession>A0A803LBL6</accession>
<dbReference type="GO" id="GO:0005886">
    <property type="term" value="C:plasma membrane"/>
    <property type="evidence" value="ECO:0007669"/>
    <property type="project" value="TreeGrafter"/>
</dbReference>
<dbReference type="PROSITE" id="PS50088">
    <property type="entry name" value="ANK_REPEAT"/>
    <property type="match status" value="2"/>
</dbReference>
<evidence type="ECO:0000313" key="10">
    <source>
        <dbReference type="EnsemblPlants" id="AUR62009255-RA:cds"/>
    </source>
</evidence>
<keyword evidence="2 8" id="KW-0812">Transmembrane</keyword>
<dbReference type="PRINTS" id="PR01415">
    <property type="entry name" value="ANKYRIN"/>
</dbReference>
<evidence type="ECO:0000256" key="4">
    <source>
        <dbReference type="ARBA" id="ARBA00022989"/>
    </source>
</evidence>
<keyword evidence="3" id="KW-0677">Repeat</keyword>
<feature type="repeat" description="ANK" evidence="7">
    <location>
        <begin position="131"/>
        <end position="152"/>
    </location>
</feature>
<dbReference type="SUPFAM" id="SSF48403">
    <property type="entry name" value="Ankyrin repeat"/>
    <property type="match status" value="1"/>
</dbReference>
<feature type="transmembrane region" description="Helical" evidence="8">
    <location>
        <begin position="383"/>
        <end position="404"/>
    </location>
</feature>
<dbReference type="Pfam" id="PF00023">
    <property type="entry name" value="Ank"/>
    <property type="match status" value="2"/>
</dbReference>
<dbReference type="Pfam" id="PF12796">
    <property type="entry name" value="Ank_2"/>
    <property type="match status" value="1"/>
</dbReference>
<evidence type="ECO:0000259" key="9">
    <source>
        <dbReference type="Pfam" id="PF13962"/>
    </source>
</evidence>
<keyword evidence="4 8" id="KW-1133">Transmembrane helix</keyword>
<dbReference type="OrthoDB" id="10254947at2759"/>
<sequence>MEKQHDISQSYATTLYEAALKGDKTSLGELLKNDEFILDRCIIEKSCIFMQSPLHVAVKKGHLDFVKEILRLKPELAEVVDQLKRSSPLHIAAARKEGAGLAEPAVHDHDENIIDILLKTAPNMCFVHDQDGMTPLHVAAVNGNTEVLIEFLEKKRQAALERTTRGETILHLCVKNCQVETLKALVEITYDLELLNSQDSDGNTVLHLAVAYKEVKMVEFLLGKGDKIDKNAMNKKHQTIMDIFELTKCREVSKDIKTDEVSDADTKIEKLLKAKHASRAKKVLKRSEDEKWLEQQNTALMVVASCIATLSFQVGINPPGGVWQDDNKGHEAGTSIMSYDKDKDSYNIVQVSNTIGLMSSLSVILLLISGLPCKRFFVFILRVTLWIAVTASATTYLYTIGFLTNDIFDKTGLLEDALDYSVEIWLWLMLVILFGHGLRLIWKAIGHKKRRKIRGVLERAQRSRYCPNINNA</sequence>
<protein>
    <recommendedName>
        <fullName evidence="9">PGG domain-containing protein</fullName>
    </recommendedName>
</protein>
<dbReference type="GeneID" id="110705551"/>
<dbReference type="Gramene" id="AUR62009255-RA">
    <property type="protein sequence ID" value="AUR62009255-RA:cds"/>
    <property type="gene ID" value="AUR62009255"/>
</dbReference>
<gene>
    <name evidence="10" type="primary">LOC110705551</name>
</gene>
<dbReference type="InterPro" id="IPR002110">
    <property type="entry name" value="Ankyrin_rpt"/>
</dbReference>
<dbReference type="InterPro" id="IPR036770">
    <property type="entry name" value="Ankyrin_rpt-contain_sf"/>
</dbReference>
<dbReference type="RefSeq" id="XP_021739133.1">
    <property type="nucleotide sequence ID" value="XM_021883441.1"/>
</dbReference>
<evidence type="ECO:0000256" key="2">
    <source>
        <dbReference type="ARBA" id="ARBA00022692"/>
    </source>
</evidence>
<evidence type="ECO:0000256" key="3">
    <source>
        <dbReference type="ARBA" id="ARBA00022737"/>
    </source>
</evidence>
<keyword evidence="11" id="KW-1185">Reference proteome</keyword>
<dbReference type="AlphaFoldDB" id="A0A803LBL6"/>
<name>A0A803LBL6_CHEQI</name>
<dbReference type="KEGG" id="cqi:110705551"/>
<feature type="transmembrane region" description="Helical" evidence="8">
    <location>
        <begin position="424"/>
        <end position="442"/>
    </location>
</feature>
<evidence type="ECO:0000313" key="11">
    <source>
        <dbReference type="Proteomes" id="UP000596660"/>
    </source>
</evidence>
<dbReference type="OMA" id="WIFRRIH"/>
<keyword evidence="5 7" id="KW-0040">ANK repeat</keyword>
<dbReference type="Gene3D" id="1.25.40.20">
    <property type="entry name" value="Ankyrin repeat-containing domain"/>
    <property type="match status" value="1"/>
</dbReference>
<dbReference type="SMART" id="SM00248">
    <property type="entry name" value="ANK"/>
    <property type="match status" value="6"/>
</dbReference>
<reference evidence="10" key="1">
    <citation type="journal article" date="2017" name="Nature">
        <title>The genome of Chenopodium quinoa.</title>
        <authorList>
            <person name="Jarvis D.E."/>
            <person name="Ho Y.S."/>
            <person name="Lightfoot D.J."/>
            <person name="Schmoeckel S.M."/>
            <person name="Li B."/>
            <person name="Borm T.J.A."/>
            <person name="Ohyanagi H."/>
            <person name="Mineta K."/>
            <person name="Michell C.T."/>
            <person name="Saber N."/>
            <person name="Kharbatia N.M."/>
            <person name="Rupper R.R."/>
            <person name="Sharp A.R."/>
            <person name="Dally N."/>
            <person name="Boughton B.A."/>
            <person name="Woo Y.H."/>
            <person name="Gao G."/>
            <person name="Schijlen E.G.W.M."/>
            <person name="Guo X."/>
            <person name="Momin A.A."/>
            <person name="Negrao S."/>
            <person name="Al-Babili S."/>
            <person name="Gehring C."/>
            <person name="Roessner U."/>
            <person name="Jung C."/>
            <person name="Murphy K."/>
            <person name="Arold S.T."/>
            <person name="Gojobori T."/>
            <person name="van der Linden C.G."/>
            <person name="van Loo E.N."/>
            <person name="Jellen E.N."/>
            <person name="Maughan P.J."/>
            <person name="Tester M."/>
        </authorList>
    </citation>
    <scope>NUCLEOTIDE SEQUENCE [LARGE SCALE GENOMIC DNA]</scope>
    <source>
        <strain evidence="10">cv. PI 614886</strain>
    </source>
</reference>
<dbReference type="EnsemblPlants" id="AUR62009255-RA">
    <property type="protein sequence ID" value="AUR62009255-RA:cds"/>
    <property type="gene ID" value="AUR62009255"/>
</dbReference>
<reference evidence="10" key="2">
    <citation type="submission" date="2021-03" db="UniProtKB">
        <authorList>
            <consortium name="EnsemblPlants"/>
        </authorList>
    </citation>
    <scope>IDENTIFICATION</scope>
</reference>
<feature type="repeat" description="ANK" evidence="7">
    <location>
        <begin position="201"/>
        <end position="233"/>
    </location>
</feature>
<feature type="transmembrane region" description="Helical" evidence="8">
    <location>
        <begin position="351"/>
        <end position="371"/>
    </location>
</feature>
<dbReference type="Proteomes" id="UP000596660">
    <property type="component" value="Unplaced"/>
</dbReference>
<dbReference type="PANTHER" id="PTHR24186">
    <property type="entry name" value="PROTEIN PHOSPHATASE 1 REGULATORY SUBUNIT"/>
    <property type="match status" value="1"/>
</dbReference>
<organism evidence="10 11">
    <name type="scientific">Chenopodium quinoa</name>
    <name type="common">Quinoa</name>
    <dbReference type="NCBI Taxonomy" id="63459"/>
    <lineage>
        <taxon>Eukaryota</taxon>
        <taxon>Viridiplantae</taxon>
        <taxon>Streptophyta</taxon>
        <taxon>Embryophyta</taxon>
        <taxon>Tracheophyta</taxon>
        <taxon>Spermatophyta</taxon>
        <taxon>Magnoliopsida</taxon>
        <taxon>eudicotyledons</taxon>
        <taxon>Gunneridae</taxon>
        <taxon>Pentapetalae</taxon>
        <taxon>Caryophyllales</taxon>
        <taxon>Chenopodiaceae</taxon>
        <taxon>Chenopodioideae</taxon>
        <taxon>Atripliceae</taxon>
        <taxon>Chenopodium</taxon>
    </lineage>
</organism>
<dbReference type="Pfam" id="PF13962">
    <property type="entry name" value="PGG"/>
    <property type="match status" value="1"/>
</dbReference>
<evidence type="ECO:0000256" key="5">
    <source>
        <dbReference type="ARBA" id="ARBA00023043"/>
    </source>
</evidence>
<evidence type="ECO:0000256" key="1">
    <source>
        <dbReference type="ARBA" id="ARBA00004141"/>
    </source>
</evidence>
<evidence type="ECO:0000256" key="6">
    <source>
        <dbReference type="ARBA" id="ARBA00023136"/>
    </source>
</evidence>
<feature type="domain" description="PGG" evidence="9">
    <location>
        <begin position="290"/>
        <end position="399"/>
    </location>
</feature>